<evidence type="ECO:0000313" key="1">
    <source>
        <dbReference type="EMBL" id="KAH9413988.1"/>
    </source>
</evidence>
<gene>
    <name evidence="1" type="ORF">DERP_012365</name>
</gene>
<proteinExistence type="predicted"/>
<reference evidence="1 2" key="1">
    <citation type="journal article" date="2018" name="J. Allergy Clin. Immunol.">
        <title>High-quality assembly of Dermatophagoides pteronyssinus genome and transcriptome reveals a wide range of novel allergens.</title>
        <authorList>
            <person name="Liu X.Y."/>
            <person name="Yang K.Y."/>
            <person name="Wang M.Q."/>
            <person name="Kwok J.S."/>
            <person name="Zeng X."/>
            <person name="Yang Z."/>
            <person name="Xiao X.J."/>
            <person name="Lau C.P."/>
            <person name="Li Y."/>
            <person name="Huang Z.M."/>
            <person name="Ba J.G."/>
            <person name="Yim A.K."/>
            <person name="Ouyang C.Y."/>
            <person name="Ngai S.M."/>
            <person name="Chan T.F."/>
            <person name="Leung E.L."/>
            <person name="Liu L."/>
            <person name="Liu Z.G."/>
            <person name="Tsui S.K."/>
        </authorList>
    </citation>
    <scope>NUCLEOTIDE SEQUENCE [LARGE SCALE GENOMIC DNA]</scope>
    <source>
        <strain evidence="1">Derp</strain>
    </source>
</reference>
<protein>
    <submittedName>
        <fullName evidence="1">Uncharacterized protein</fullName>
    </submittedName>
</protein>
<accession>A0ABQ8IUI9</accession>
<reference evidence="1 2" key="2">
    <citation type="journal article" date="2022" name="Mol. Biol. Evol.">
        <title>Comparative Genomics Reveals Insights into the Divergent Evolution of Astigmatic Mites and Household Pest Adaptations.</title>
        <authorList>
            <person name="Xiong Q."/>
            <person name="Wan A.T."/>
            <person name="Liu X."/>
            <person name="Fung C.S."/>
            <person name="Xiao X."/>
            <person name="Malainual N."/>
            <person name="Hou J."/>
            <person name="Wang L."/>
            <person name="Wang M."/>
            <person name="Yang K.Y."/>
            <person name="Cui Y."/>
            <person name="Leung E.L."/>
            <person name="Nong W."/>
            <person name="Shin S.K."/>
            <person name="Au S.W."/>
            <person name="Jeong K.Y."/>
            <person name="Chew F.T."/>
            <person name="Hui J.H."/>
            <person name="Leung T.F."/>
            <person name="Tungtrongchitr A."/>
            <person name="Zhong N."/>
            <person name="Liu Z."/>
            <person name="Tsui S.K."/>
        </authorList>
    </citation>
    <scope>NUCLEOTIDE SEQUENCE [LARGE SCALE GENOMIC DNA]</scope>
    <source>
        <strain evidence="1">Derp</strain>
    </source>
</reference>
<sequence>MTLTANHKQQQVPPFPLLAGESLLHHETTNEYQIFLTNYRFFVKNIPHKHRSTIISQVPPTSSSSSMITMNGGTSAVSYQNGLNGHVTIMNNNNKSVQQWHKRLCDIQQIDIKHLFCFQFYRELFATTMANNNNNNTIVNNNHQTTTTTNR</sequence>
<evidence type="ECO:0000313" key="2">
    <source>
        <dbReference type="Proteomes" id="UP000887458"/>
    </source>
</evidence>
<name>A0ABQ8IUI9_DERPT</name>
<dbReference type="Proteomes" id="UP000887458">
    <property type="component" value="Unassembled WGS sequence"/>
</dbReference>
<organism evidence="1 2">
    <name type="scientific">Dermatophagoides pteronyssinus</name>
    <name type="common">European house dust mite</name>
    <dbReference type="NCBI Taxonomy" id="6956"/>
    <lineage>
        <taxon>Eukaryota</taxon>
        <taxon>Metazoa</taxon>
        <taxon>Ecdysozoa</taxon>
        <taxon>Arthropoda</taxon>
        <taxon>Chelicerata</taxon>
        <taxon>Arachnida</taxon>
        <taxon>Acari</taxon>
        <taxon>Acariformes</taxon>
        <taxon>Sarcoptiformes</taxon>
        <taxon>Astigmata</taxon>
        <taxon>Psoroptidia</taxon>
        <taxon>Analgoidea</taxon>
        <taxon>Pyroglyphidae</taxon>
        <taxon>Dermatophagoidinae</taxon>
        <taxon>Dermatophagoides</taxon>
    </lineage>
</organism>
<dbReference type="EMBL" id="NJHN03000115">
    <property type="protein sequence ID" value="KAH9413988.1"/>
    <property type="molecule type" value="Genomic_DNA"/>
</dbReference>
<comment type="caution">
    <text evidence="1">The sequence shown here is derived from an EMBL/GenBank/DDBJ whole genome shotgun (WGS) entry which is preliminary data.</text>
</comment>
<keyword evidence="2" id="KW-1185">Reference proteome</keyword>